<dbReference type="InterPro" id="IPR004675">
    <property type="entry name" value="AhpD_core"/>
</dbReference>
<dbReference type="Gene3D" id="1.20.1290.10">
    <property type="entry name" value="AhpD-like"/>
    <property type="match status" value="1"/>
</dbReference>
<dbReference type="AlphaFoldDB" id="A0A2H3NWY0"/>
<accession>A0A2H3NWY0</accession>
<reference evidence="2 3" key="1">
    <citation type="submission" date="2017-10" db="EMBL/GenBank/DDBJ databases">
        <title>Draft genome of Longimonas halophila.</title>
        <authorList>
            <person name="Goh K.M."/>
            <person name="Shamsir M.S."/>
            <person name="Lim S.W."/>
        </authorList>
    </citation>
    <scope>NUCLEOTIDE SEQUENCE [LARGE SCALE GENOMIC DNA]</scope>
    <source>
        <strain evidence="2 3">KCTC 42399</strain>
    </source>
</reference>
<evidence type="ECO:0000313" key="3">
    <source>
        <dbReference type="Proteomes" id="UP000221024"/>
    </source>
</evidence>
<dbReference type="NCBIfam" id="TIGR00778">
    <property type="entry name" value="ahpD_dom"/>
    <property type="match status" value="1"/>
</dbReference>
<evidence type="ECO:0000313" key="2">
    <source>
        <dbReference type="EMBL" id="PEN09444.1"/>
    </source>
</evidence>
<proteinExistence type="predicted"/>
<dbReference type="InterPro" id="IPR003779">
    <property type="entry name" value="CMD-like"/>
</dbReference>
<dbReference type="Proteomes" id="UP000221024">
    <property type="component" value="Unassembled WGS sequence"/>
</dbReference>
<dbReference type="Pfam" id="PF02627">
    <property type="entry name" value="CMD"/>
    <property type="match status" value="1"/>
</dbReference>
<dbReference type="GO" id="GO:0051920">
    <property type="term" value="F:peroxiredoxin activity"/>
    <property type="evidence" value="ECO:0007669"/>
    <property type="project" value="InterPro"/>
</dbReference>
<dbReference type="PANTHER" id="PTHR35446">
    <property type="entry name" value="SI:CH211-175M2.5"/>
    <property type="match status" value="1"/>
</dbReference>
<sequence>MPAICRVLLLYLNVDMPAPSETEYNRSVAMAEAYYGLVPEIIKVVNKENPAVAQIYIAAMELMEDGELADDEREAVILAISRYNDCHYCARTHAALGYAAGLSKEDIEAINRGHLPESERLKAVVQATRLILDKSGWLDEEDLSQLNDRGITRMHLYEINALISLKTLSNYINHVAQTKIDEGLDQLFPIMAEINQEGWAEAPDKTNV</sequence>
<comment type="caution">
    <text evidence="2">The sequence shown here is derived from an EMBL/GenBank/DDBJ whole genome shotgun (WGS) entry which is preliminary data.</text>
</comment>
<evidence type="ECO:0000259" key="1">
    <source>
        <dbReference type="Pfam" id="PF02627"/>
    </source>
</evidence>
<name>A0A2H3NWY0_9BACT</name>
<gene>
    <name evidence="2" type="ORF">CRI93_01580</name>
</gene>
<feature type="domain" description="Carboxymuconolactone decarboxylase-like" evidence="1">
    <location>
        <begin position="59"/>
        <end position="112"/>
    </location>
</feature>
<dbReference type="InterPro" id="IPR029032">
    <property type="entry name" value="AhpD-like"/>
</dbReference>
<dbReference type="SUPFAM" id="SSF69118">
    <property type="entry name" value="AhpD-like"/>
    <property type="match status" value="1"/>
</dbReference>
<dbReference type="PANTHER" id="PTHR35446:SF3">
    <property type="entry name" value="CMD DOMAIN-CONTAINING PROTEIN"/>
    <property type="match status" value="1"/>
</dbReference>
<organism evidence="2 3">
    <name type="scientific">Longimonas halophila</name>
    <dbReference type="NCBI Taxonomy" id="1469170"/>
    <lineage>
        <taxon>Bacteria</taxon>
        <taxon>Pseudomonadati</taxon>
        <taxon>Rhodothermota</taxon>
        <taxon>Rhodothermia</taxon>
        <taxon>Rhodothermales</taxon>
        <taxon>Salisaetaceae</taxon>
        <taxon>Longimonas</taxon>
    </lineage>
</organism>
<keyword evidence="3" id="KW-1185">Reference proteome</keyword>
<dbReference type="EMBL" id="PDEP01000001">
    <property type="protein sequence ID" value="PEN09444.1"/>
    <property type="molecule type" value="Genomic_DNA"/>
</dbReference>
<protein>
    <recommendedName>
        <fullName evidence="1">Carboxymuconolactone decarboxylase-like domain-containing protein</fullName>
    </recommendedName>
</protein>